<keyword evidence="2" id="KW-0677">Repeat</keyword>
<dbReference type="SUPFAM" id="SSF47473">
    <property type="entry name" value="EF-hand"/>
    <property type="match status" value="1"/>
</dbReference>
<dbReference type="InterPro" id="IPR051581">
    <property type="entry name" value="Ca-bind"/>
</dbReference>
<feature type="domain" description="EF-hand" evidence="5">
    <location>
        <begin position="505"/>
        <end position="540"/>
    </location>
</feature>
<feature type="domain" description="EF-hand" evidence="5">
    <location>
        <begin position="554"/>
        <end position="582"/>
    </location>
</feature>
<sequence length="664" mass="73514">MLPAAPMPASPRRPAAGAATRAAMVVSSDSSPLPTPRALDGARPKTTPASVAPAAPDGVVTLAPLPSARGPSQPSPPGCDLVVEARAAVKVVLDDASSDKVPAHHWIVLESPLPADVGDGDGREVKLCACAGGGTIPQEAAQLLRPVDPLRLHALAAEANFQRAIRGKSVLALRHAAHVLDLLGERDHEPNGGDVARAFPTIASLTTSSATLRASPSCERLKRAEALVSSQAAAAERWKHSQEMEEERHNVYPPLAKNEEMFKKTGVCQSALRIQKGCQALDEFLEFAHRRFGNVVRLWFMLDPEENMKLGEKMFVRRCLDLGFRGNLQALWHYLDCDTSGSTSLLEVDAKAACILAHFQAFLVDLGGNDTDVWFQMLDGNRTGRVSKSEFVTELQRLKYTGPARLLFEMLDRGGQGMITTQDFAFLAKWEPRPYLHAQPDIEAKEAFERALFEVYGEWPFKIWRKVLDRDGSMRVSWDEFRAAVPRITRLFAHMPAAWHALLPRTEREIANVWRAYDQDTSGWISLGEFHKATFDVLVSFKLWAQSSHGGPSALFRKLDHNDNGRLSLDEFEGCYSMEDGRDFRGDIEAVFDHLDIWGNGFLTQHDVAWMELWDTELAALEGQLRQHSRQVMGGHLQCAMRRSASYGRARSRTARLTGSDGRS</sequence>
<accession>A0A7S2PJW5</accession>
<dbReference type="AlphaFoldDB" id="A0A7S2PJW5"/>
<evidence type="ECO:0000259" key="5">
    <source>
        <dbReference type="PROSITE" id="PS50222"/>
    </source>
</evidence>
<dbReference type="GO" id="GO:0005509">
    <property type="term" value="F:calcium ion binding"/>
    <property type="evidence" value="ECO:0007669"/>
    <property type="project" value="InterPro"/>
</dbReference>
<dbReference type="InterPro" id="IPR002048">
    <property type="entry name" value="EF_hand_dom"/>
</dbReference>
<evidence type="ECO:0000256" key="1">
    <source>
        <dbReference type="ARBA" id="ARBA00022723"/>
    </source>
</evidence>
<reference evidence="6" key="1">
    <citation type="submission" date="2021-01" db="EMBL/GenBank/DDBJ databases">
        <authorList>
            <person name="Corre E."/>
            <person name="Pelletier E."/>
            <person name="Niang G."/>
            <person name="Scheremetjew M."/>
            <person name="Finn R."/>
            <person name="Kale V."/>
            <person name="Holt S."/>
            <person name="Cochrane G."/>
            <person name="Meng A."/>
            <person name="Brown T."/>
            <person name="Cohen L."/>
        </authorList>
    </citation>
    <scope>NUCLEOTIDE SEQUENCE</scope>
    <source>
        <strain evidence="6">RCC3387</strain>
    </source>
</reference>
<dbReference type="InterPro" id="IPR018247">
    <property type="entry name" value="EF_Hand_1_Ca_BS"/>
</dbReference>
<dbReference type="InterPro" id="IPR011992">
    <property type="entry name" value="EF-hand-dom_pair"/>
</dbReference>
<evidence type="ECO:0000313" key="6">
    <source>
        <dbReference type="EMBL" id="CAD9602408.1"/>
    </source>
</evidence>
<feature type="compositionally biased region" description="Low complexity" evidence="4">
    <location>
        <begin position="12"/>
        <end position="23"/>
    </location>
</feature>
<keyword evidence="1" id="KW-0479">Metal-binding</keyword>
<dbReference type="PANTHER" id="PTHR34524">
    <property type="entry name" value="CALCYPHOSIN"/>
    <property type="match status" value="1"/>
</dbReference>
<dbReference type="EMBL" id="HBGW01060311">
    <property type="protein sequence ID" value="CAD9602408.1"/>
    <property type="molecule type" value="Transcribed_RNA"/>
</dbReference>
<keyword evidence="3" id="KW-0106">Calcium</keyword>
<evidence type="ECO:0000256" key="2">
    <source>
        <dbReference type="ARBA" id="ARBA00022737"/>
    </source>
</evidence>
<dbReference type="PROSITE" id="PS00018">
    <property type="entry name" value="EF_HAND_1"/>
    <property type="match status" value="3"/>
</dbReference>
<dbReference type="PANTHER" id="PTHR34524:SF6">
    <property type="entry name" value="CALCYPHOSINE LIKE"/>
    <property type="match status" value="1"/>
</dbReference>
<organism evidence="6">
    <name type="scientific">Zooxanthella nutricula</name>
    <dbReference type="NCBI Taxonomy" id="1333877"/>
    <lineage>
        <taxon>Eukaryota</taxon>
        <taxon>Sar</taxon>
        <taxon>Alveolata</taxon>
        <taxon>Dinophyceae</taxon>
        <taxon>Peridiniales</taxon>
        <taxon>Peridiniales incertae sedis</taxon>
        <taxon>Zooxanthella</taxon>
    </lineage>
</organism>
<protein>
    <recommendedName>
        <fullName evidence="5">EF-hand domain-containing protein</fullName>
    </recommendedName>
</protein>
<feature type="compositionally biased region" description="Pro residues" evidence="4">
    <location>
        <begin position="1"/>
        <end position="11"/>
    </location>
</feature>
<evidence type="ECO:0000256" key="3">
    <source>
        <dbReference type="ARBA" id="ARBA00022837"/>
    </source>
</evidence>
<dbReference type="Pfam" id="PF13202">
    <property type="entry name" value="EF-hand_5"/>
    <property type="match status" value="1"/>
</dbReference>
<evidence type="ECO:0000256" key="4">
    <source>
        <dbReference type="SAM" id="MobiDB-lite"/>
    </source>
</evidence>
<dbReference type="PROSITE" id="PS50222">
    <property type="entry name" value="EF_HAND_2"/>
    <property type="match status" value="3"/>
</dbReference>
<dbReference type="SMART" id="SM00054">
    <property type="entry name" value="EFh"/>
    <property type="match status" value="4"/>
</dbReference>
<name>A0A7S2PJW5_9DINO</name>
<dbReference type="Gene3D" id="1.10.238.10">
    <property type="entry name" value="EF-hand"/>
    <property type="match status" value="3"/>
</dbReference>
<feature type="region of interest" description="Disordered" evidence="4">
    <location>
        <begin position="1"/>
        <end position="57"/>
    </location>
</feature>
<dbReference type="Pfam" id="PF13499">
    <property type="entry name" value="EF-hand_7"/>
    <property type="match status" value="1"/>
</dbReference>
<gene>
    <name evidence="6" type="ORF">BRAN1462_LOCUS38413</name>
</gene>
<feature type="domain" description="EF-hand" evidence="5">
    <location>
        <begin position="466"/>
        <end position="491"/>
    </location>
</feature>
<proteinExistence type="predicted"/>